<keyword evidence="4" id="KW-0862">Zinc</keyword>
<evidence type="ECO:0000256" key="3">
    <source>
        <dbReference type="ARBA" id="ARBA00022801"/>
    </source>
</evidence>
<name>A0A1H8G9T1_9BACT</name>
<dbReference type="AlphaFoldDB" id="A0A1H8G9T1"/>
<dbReference type="CDD" id="cd07720">
    <property type="entry name" value="OPHC2-like_MBL-fold"/>
    <property type="match status" value="1"/>
</dbReference>
<protein>
    <submittedName>
        <fullName evidence="6">Glyoxylase, beta-lactamase superfamily II</fullName>
    </submittedName>
</protein>
<evidence type="ECO:0000259" key="5">
    <source>
        <dbReference type="SMART" id="SM00849"/>
    </source>
</evidence>
<dbReference type="GO" id="GO:0016787">
    <property type="term" value="F:hydrolase activity"/>
    <property type="evidence" value="ECO:0007669"/>
    <property type="project" value="UniProtKB-KW"/>
</dbReference>
<keyword evidence="2" id="KW-0479">Metal-binding</keyword>
<evidence type="ECO:0000256" key="1">
    <source>
        <dbReference type="ARBA" id="ARBA00007749"/>
    </source>
</evidence>
<reference evidence="6 7" key="1">
    <citation type="submission" date="2016-10" db="EMBL/GenBank/DDBJ databases">
        <authorList>
            <person name="de Groot N.N."/>
        </authorList>
    </citation>
    <scope>NUCLEOTIDE SEQUENCE [LARGE SCALE GENOMIC DNA]</scope>
    <source>
        <strain evidence="6 7">DSM 21039</strain>
    </source>
</reference>
<evidence type="ECO:0000313" key="6">
    <source>
        <dbReference type="EMBL" id="SEN40514.1"/>
    </source>
</evidence>
<keyword evidence="7" id="KW-1185">Reference proteome</keyword>
<dbReference type="PANTHER" id="PTHR42978:SF6">
    <property type="entry name" value="QUORUM-QUENCHING LACTONASE YTNP-RELATED"/>
    <property type="match status" value="1"/>
</dbReference>
<feature type="domain" description="Metallo-beta-lactamase" evidence="5">
    <location>
        <begin position="91"/>
        <end position="300"/>
    </location>
</feature>
<dbReference type="GO" id="GO:0046872">
    <property type="term" value="F:metal ion binding"/>
    <property type="evidence" value="ECO:0007669"/>
    <property type="project" value="UniProtKB-KW"/>
</dbReference>
<evidence type="ECO:0000313" key="7">
    <source>
        <dbReference type="Proteomes" id="UP000198984"/>
    </source>
</evidence>
<gene>
    <name evidence="6" type="ORF">SAMN04488505_11074</name>
</gene>
<dbReference type="EMBL" id="FOBB01000010">
    <property type="protein sequence ID" value="SEN40514.1"/>
    <property type="molecule type" value="Genomic_DNA"/>
</dbReference>
<dbReference type="RefSeq" id="WP_089919659.1">
    <property type="nucleotide sequence ID" value="NZ_FOBB01000010.1"/>
</dbReference>
<evidence type="ECO:0000256" key="4">
    <source>
        <dbReference type="ARBA" id="ARBA00022833"/>
    </source>
</evidence>
<organism evidence="6 7">
    <name type="scientific">Chitinophaga rupis</name>
    <dbReference type="NCBI Taxonomy" id="573321"/>
    <lineage>
        <taxon>Bacteria</taxon>
        <taxon>Pseudomonadati</taxon>
        <taxon>Bacteroidota</taxon>
        <taxon>Chitinophagia</taxon>
        <taxon>Chitinophagales</taxon>
        <taxon>Chitinophagaceae</taxon>
        <taxon>Chitinophaga</taxon>
    </lineage>
</organism>
<proteinExistence type="inferred from homology"/>
<dbReference type="OrthoDB" id="9802248at2"/>
<dbReference type="SUPFAM" id="SSF56281">
    <property type="entry name" value="Metallo-hydrolase/oxidoreductase"/>
    <property type="match status" value="1"/>
</dbReference>
<sequence>MERRALIKNGLLLGLSAALPLAPLAAMIKRRKPNAYTGFHEFELGKLKLKVVTDGHILFKKVQPGFAPGFPAAAVEKLLNENFLPDSVDLGINVLIINTGSKQILVDTGCGSSLGENSGWLLKNLPLAGIHPQDITDVVLSHAHPDHLGGLLDKDGNMPFKNADIYIAQKEYDFWMVAQPDFSKSKMDDQELKALVIRVAQETLTKTKPRLHLFEDGDTLFDCIRLNLAPGHTPGHTVTTIFSEGQELVHVADLVHSPVLVFAHPEWGFEGDTNFELAAATRRKVLGELAANRKQVFSYHLPWPGLGHVRKKEDGFEWVQTGFALPD</sequence>
<dbReference type="STRING" id="573321.SAMN04488505_11074"/>
<dbReference type="Gene3D" id="3.60.15.10">
    <property type="entry name" value="Ribonuclease Z/Hydroxyacylglutathione hydrolase-like"/>
    <property type="match status" value="1"/>
</dbReference>
<comment type="similarity">
    <text evidence="1">Belongs to the metallo-beta-lactamase superfamily.</text>
</comment>
<dbReference type="InterPro" id="IPR051013">
    <property type="entry name" value="MBL_superfamily_lactonases"/>
</dbReference>
<dbReference type="PANTHER" id="PTHR42978">
    <property type="entry name" value="QUORUM-QUENCHING LACTONASE YTNP-RELATED-RELATED"/>
    <property type="match status" value="1"/>
</dbReference>
<dbReference type="SMART" id="SM00849">
    <property type="entry name" value="Lactamase_B"/>
    <property type="match status" value="1"/>
</dbReference>
<dbReference type="InterPro" id="IPR001279">
    <property type="entry name" value="Metallo-B-lactamas"/>
</dbReference>
<dbReference type="Pfam" id="PF00753">
    <property type="entry name" value="Lactamase_B"/>
    <property type="match status" value="1"/>
</dbReference>
<dbReference type="InterPro" id="IPR036866">
    <property type="entry name" value="RibonucZ/Hydroxyglut_hydro"/>
</dbReference>
<evidence type="ECO:0000256" key="2">
    <source>
        <dbReference type="ARBA" id="ARBA00022723"/>
    </source>
</evidence>
<keyword evidence="3" id="KW-0378">Hydrolase</keyword>
<accession>A0A1H8G9T1</accession>
<dbReference type="Proteomes" id="UP000198984">
    <property type="component" value="Unassembled WGS sequence"/>
</dbReference>